<evidence type="ECO:0000313" key="2">
    <source>
        <dbReference type="EMBL" id="RMJ18088.1"/>
    </source>
</evidence>
<name>A0A3M2SKP7_9HYPO</name>
<feature type="signal peptide" evidence="1">
    <location>
        <begin position="1"/>
        <end position="19"/>
    </location>
</feature>
<dbReference type="EMBL" id="NKUJ01000023">
    <property type="protein sequence ID" value="RMJ18088.1"/>
    <property type="molecule type" value="Genomic_DNA"/>
</dbReference>
<gene>
    <name evidence="2" type="ORF">CDV36_002227</name>
</gene>
<protein>
    <submittedName>
        <fullName evidence="2">Uncharacterized protein</fullName>
    </submittedName>
</protein>
<dbReference type="Proteomes" id="UP000277212">
    <property type="component" value="Unassembled WGS sequence"/>
</dbReference>
<accession>A0A3M2SKP7</accession>
<organism evidence="2 3">
    <name type="scientific">Fusarium kuroshium</name>
    <dbReference type="NCBI Taxonomy" id="2010991"/>
    <lineage>
        <taxon>Eukaryota</taxon>
        <taxon>Fungi</taxon>
        <taxon>Dikarya</taxon>
        <taxon>Ascomycota</taxon>
        <taxon>Pezizomycotina</taxon>
        <taxon>Sordariomycetes</taxon>
        <taxon>Hypocreomycetidae</taxon>
        <taxon>Hypocreales</taxon>
        <taxon>Nectriaceae</taxon>
        <taxon>Fusarium</taxon>
        <taxon>Fusarium solani species complex</taxon>
    </lineage>
</organism>
<comment type="caution">
    <text evidence="2">The sequence shown here is derived from an EMBL/GenBank/DDBJ whole genome shotgun (WGS) entry which is preliminary data.</text>
</comment>
<keyword evidence="3" id="KW-1185">Reference proteome</keyword>
<feature type="chain" id="PRO_5018277180" evidence="1">
    <location>
        <begin position="20"/>
        <end position="169"/>
    </location>
</feature>
<dbReference type="OrthoDB" id="4462505at2759"/>
<reference evidence="2 3" key="1">
    <citation type="submission" date="2017-06" db="EMBL/GenBank/DDBJ databases">
        <title>Comparative genomic analysis of Ambrosia Fusariam Clade fungi.</title>
        <authorList>
            <person name="Stajich J.E."/>
            <person name="Carrillo J."/>
            <person name="Kijimoto T."/>
            <person name="Eskalen A."/>
            <person name="O'Donnell K."/>
            <person name="Kasson M."/>
        </authorList>
    </citation>
    <scope>NUCLEOTIDE SEQUENCE [LARGE SCALE GENOMIC DNA]</scope>
    <source>
        <strain evidence="2">UCR3666</strain>
    </source>
</reference>
<evidence type="ECO:0000313" key="3">
    <source>
        <dbReference type="Proteomes" id="UP000277212"/>
    </source>
</evidence>
<keyword evidence="1" id="KW-0732">Signal</keyword>
<proteinExistence type="predicted"/>
<evidence type="ECO:0000256" key="1">
    <source>
        <dbReference type="SAM" id="SignalP"/>
    </source>
</evidence>
<dbReference type="AlphaFoldDB" id="A0A3M2SKP7"/>
<sequence length="169" mass="18794">MKFYSVSLLGLLALTPVLAATPVNSDKLEARDEHDVSEPKGFRKLLKEANALTQSQQFRWLSKRCCINCDNPYARCDGHGKREAVETEGEALFGNEKRCCINCMNPCINCSGKGPGGSTCHSNKRRDEGVSQWPAKRCCINCDNTYARCSVKDKREAVDTLEDALFIIV</sequence>